<dbReference type="SUPFAM" id="SSF57716">
    <property type="entry name" value="Glucocorticoid receptor-like (DNA-binding domain)"/>
    <property type="match status" value="1"/>
</dbReference>
<dbReference type="InterPro" id="IPR015887">
    <property type="entry name" value="DNA_glyclase_Znf_dom_DNA_BS"/>
</dbReference>
<evidence type="ECO:0000259" key="17">
    <source>
        <dbReference type="PROSITE" id="PS51068"/>
    </source>
</evidence>
<evidence type="ECO:0000256" key="7">
    <source>
        <dbReference type="ARBA" id="ARBA00022833"/>
    </source>
</evidence>
<dbReference type="PROSITE" id="PS01242">
    <property type="entry name" value="ZF_FPG_1"/>
    <property type="match status" value="1"/>
</dbReference>
<dbReference type="Gene3D" id="1.10.8.50">
    <property type="match status" value="1"/>
</dbReference>
<dbReference type="InterPro" id="IPR035937">
    <property type="entry name" value="FPG_N"/>
</dbReference>
<evidence type="ECO:0000256" key="15">
    <source>
        <dbReference type="SAM" id="MobiDB-lite"/>
    </source>
</evidence>
<feature type="domain" description="FPG-type" evidence="16">
    <location>
        <begin position="243"/>
        <end position="279"/>
    </location>
</feature>
<dbReference type="Gene3D" id="3.20.190.10">
    <property type="entry name" value="MutM-like, N-terminal"/>
    <property type="match status" value="1"/>
</dbReference>
<keyword evidence="8" id="KW-0238">DNA-binding</keyword>
<dbReference type="GO" id="GO:0006284">
    <property type="term" value="P:base-excision repair"/>
    <property type="evidence" value="ECO:0007669"/>
    <property type="project" value="InterPro"/>
</dbReference>
<name>A0A4Q0SW28_9BACT</name>
<keyword evidence="19" id="KW-1185">Reference proteome</keyword>
<dbReference type="CDD" id="cd08971">
    <property type="entry name" value="AcNei2_N"/>
    <property type="match status" value="1"/>
</dbReference>
<comment type="catalytic activity">
    <reaction evidence="13">
        <text>2'-deoxyribonucleotide-(2'-deoxyribose 5'-phosphate)-2'-deoxyribonucleotide-DNA = a 3'-end 2'-deoxyribonucleotide-(2,3-dehydro-2,3-deoxyribose 5'-phosphate)-DNA + a 5'-end 5'-phospho-2'-deoxyribonucleoside-DNA + H(+)</text>
        <dbReference type="Rhea" id="RHEA:66592"/>
        <dbReference type="Rhea" id="RHEA-COMP:13180"/>
        <dbReference type="Rhea" id="RHEA-COMP:16897"/>
        <dbReference type="Rhea" id="RHEA-COMP:17067"/>
        <dbReference type="ChEBI" id="CHEBI:15378"/>
        <dbReference type="ChEBI" id="CHEBI:136412"/>
        <dbReference type="ChEBI" id="CHEBI:157695"/>
        <dbReference type="ChEBI" id="CHEBI:167181"/>
        <dbReference type="EC" id="4.2.99.18"/>
    </reaction>
</comment>
<dbReference type="InterPro" id="IPR015886">
    <property type="entry name" value="H2TH_FPG"/>
</dbReference>
<dbReference type="EC" id="4.2.99.18" evidence="2"/>
<gene>
    <name evidence="18" type="ORF">GRAN_4101</name>
</gene>
<evidence type="ECO:0000256" key="12">
    <source>
        <dbReference type="ARBA" id="ARBA00023295"/>
    </source>
</evidence>
<evidence type="ECO:0000259" key="16">
    <source>
        <dbReference type="PROSITE" id="PS51066"/>
    </source>
</evidence>
<dbReference type="InterPro" id="IPR000214">
    <property type="entry name" value="Znf_DNA_glyclase/AP_lyase"/>
</dbReference>
<organism evidence="18 19">
    <name type="scientific">Granulicella sibirica</name>
    <dbReference type="NCBI Taxonomy" id="2479048"/>
    <lineage>
        <taxon>Bacteria</taxon>
        <taxon>Pseudomonadati</taxon>
        <taxon>Acidobacteriota</taxon>
        <taxon>Terriglobia</taxon>
        <taxon>Terriglobales</taxon>
        <taxon>Acidobacteriaceae</taxon>
        <taxon>Granulicella</taxon>
    </lineage>
</organism>
<dbReference type="InterPro" id="IPR010979">
    <property type="entry name" value="Ribosomal_uS13-like_H2TH"/>
</dbReference>
<keyword evidence="3" id="KW-0479">Metal-binding</keyword>
<feature type="region of interest" description="Disordered" evidence="15">
    <location>
        <begin position="284"/>
        <end position="308"/>
    </location>
</feature>
<reference evidence="18 19" key="1">
    <citation type="submission" date="2018-11" db="EMBL/GenBank/DDBJ databases">
        <authorList>
            <person name="Mardanov A.V."/>
            <person name="Ravin N.V."/>
            <person name="Dedysh S.N."/>
        </authorList>
    </citation>
    <scope>NUCLEOTIDE SEQUENCE [LARGE SCALE GENOMIC DNA]</scope>
    <source>
        <strain evidence="18 19">AF10</strain>
    </source>
</reference>
<evidence type="ECO:0000256" key="5">
    <source>
        <dbReference type="ARBA" id="ARBA00022771"/>
    </source>
</evidence>
<dbReference type="OrthoDB" id="9800855at2"/>
<keyword evidence="9" id="KW-0234">DNA repair</keyword>
<dbReference type="EMBL" id="RDSM01000003">
    <property type="protein sequence ID" value="RXH54997.1"/>
    <property type="molecule type" value="Genomic_DNA"/>
</dbReference>
<keyword evidence="12" id="KW-0326">Glycosidase</keyword>
<evidence type="ECO:0000256" key="2">
    <source>
        <dbReference type="ARBA" id="ARBA00012720"/>
    </source>
</evidence>
<evidence type="ECO:0000256" key="6">
    <source>
        <dbReference type="ARBA" id="ARBA00022801"/>
    </source>
</evidence>
<evidence type="ECO:0000256" key="8">
    <source>
        <dbReference type="ARBA" id="ARBA00023125"/>
    </source>
</evidence>
<keyword evidence="6" id="KW-0378">Hydrolase</keyword>
<dbReference type="PANTHER" id="PTHR42697:SF1">
    <property type="entry name" value="ENDONUCLEASE 8"/>
    <property type="match status" value="1"/>
</dbReference>
<protein>
    <recommendedName>
        <fullName evidence="2">DNA-(apurinic or apyrimidinic site) lyase</fullName>
        <ecNumber evidence="2">4.2.99.18</ecNumber>
    </recommendedName>
</protein>
<evidence type="ECO:0000256" key="10">
    <source>
        <dbReference type="ARBA" id="ARBA00023239"/>
    </source>
</evidence>
<dbReference type="SUPFAM" id="SSF46946">
    <property type="entry name" value="S13-like H2TH domain"/>
    <property type="match status" value="1"/>
</dbReference>
<dbReference type="PROSITE" id="PS51066">
    <property type="entry name" value="ZF_FPG_2"/>
    <property type="match status" value="1"/>
</dbReference>
<keyword evidence="5 14" id="KW-0863">Zinc-finger</keyword>
<keyword evidence="10" id="KW-0456">Lyase</keyword>
<comment type="caution">
    <text evidence="18">The sequence shown here is derived from an EMBL/GenBank/DDBJ whole genome shotgun (WGS) entry which is preliminary data.</text>
</comment>
<sequence length="308" mass="34428">MPEGDTIYRAARAMQRVLEGKIVTAFDTGLALLARQNDEAPLAGRTIEKVEARGKWCLIHFSGDLILITHMLMSGSWHLYRTGEKWWMGKDRMRVAISVEGWQAIGFNIPVAEFHTARSLERHSQIPKLGIDILSDDYTVESGVAALTRHATEHPEAEIAVALLNQRVMAGLGNVYKSEVAFAAGVNPFRAMRTITPKEMEVMAEVSQRYMKANVMDGSGDGIVTYSGNRRTTHAMDREERLWVYGRHGQECRRCGATIMTRKQGEQARSTWWCPDCQPWIGSAGSHEPPPVGKVEKPFGGKRRKSSC</sequence>
<dbReference type="PROSITE" id="PS51068">
    <property type="entry name" value="FPG_CAT"/>
    <property type="match status" value="1"/>
</dbReference>
<comment type="similarity">
    <text evidence="1">Belongs to the FPG family.</text>
</comment>
<evidence type="ECO:0000256" key="9">
    <source>
        <dbReference type="ARBA" id="ARBA00023204"/>
    </source>
</evidence>
<evidence type="ECO:0000256" key="4">
    <source>
        <dbReference type="ARBA" id="ARBA00022763"/>
    </source>
</evidence>
<dbReference type="GO" id="GO:0000703">
    <property type="term" value="F:oxidized pyrimidine nucleobase lesion DNA N-glycosylase activity"/>
    <property type="evidence" value="ECO:0007669"/>
    <property type="project" value="TreeGrafter"/>
</dbReference>
<feature type="domain" description="Formamidopyrimidine-DNA glycosylase catalytic" evidence="17">
    <location>
        <begin position="2"/>
        <end position="95"/>
    </location>
</feature>
<evidence type="ECO:0000313" key="18">
    <source>
        <dbReference type="EMBL" id="RXH54997.1"/>
    </source>
</evidence>
<evidence type="ECO:0000256" key="3">
    <source>
        <dbReference type="ARBA" id="ARBA00022723"/>
    </source>
</evidence>
<evidence type="ECO:0000256" key="1">
    <source>
        <dbReference type="ARBA" id="ARBA00009409"/>
    </source>
</evidence>
<evidence type="ECO:0000313" key="19">
    <source>
        <dbReference type="Proteomes" id="UP000289437"/>
    </source>
</evidence>
<reference evidence="19" key="2">
    <citation type="submission" date="2019-02" db="EMBL/GenBank/DDBJ databases">
        <title>Granulicella sibirica sp. nov., a psychrotolerant acidobacterium isolated from an organic soil layer in forested tundra, West Siberia.</title>
        <authorList>
            <person name="Oshkin I.Y."/>
            <person name="Kulichevskaya I.S."/>
            <person name="Rijpstra W.I.C."/>
            <person name="Sinninghe Damste J.S."/>
            <person name="Rakitin A.L."/>
            <person name="Ravin N.V."/>
            <person name="Dedysh S.N."/>
        </authorList>
    </citation>
    <scope>NUCLEOTIDE SEQUENCE [LARGE SCALE GENOMIC DNA]</scope>
    <source>
        <strain evidence="19">AF10</strain>
    </source>
</reference>
<dbReference type="SUPFAM" id="SSF81624">
    <property type="entry name" value="N-terminal domain of MutM-like DNA repair proteins"/>
    <property type="match status" value="1"/>
</dbReference>
<dbReference type="SMART" id="SM01232">
    <property type="entry name" value="H2TH"/>
    <property type="match status" value="1"/>
</dbReference>
<evidence type="ECO:0000256" key="14">
    <source>
        <dbReference type="PROSITE-ProRule" id="PRU00391"/>
    </source>
</evidence>
<keyword evidence="7" id="KW-0862">Zinc</keyword>
<dbReference type="Proteomes" id="UP000289437">
    <property type="component" value="Unassembled WGS sequence"/>
</dbReference>
<dbReference type="InterPro" id="IPR044090">
    <property type="entry name" value="Nei2_N"/>
</dbReference>
<keyword evidence="11" id="KW-0511">Multifunctional enzyme</keyword>
<dbReference type="InterPro" id="IPR012319">
    <property type="entry name" value="FPG_cat"/>
</dbReference>
<keyword evidence="4" id="KW-0227">DNA damage</keyword>
<dbReference type="Pfam" id="PF06831">
    <property type="entry name" value="H2TH"/>
    <property type="match status" value="1"/>
</dbReference>
<dbReference type="GO" id="GO:0140078">
    <property type="term" value="F:class I DNA-(apurinic or apyrimidinic site) endonuclease activity"/>
    <property type="evidence" value="ECO:0007669"/>
    <property type="project" value="UniProtKB-EC"/>
</dbReference>
<dbReference type="GO" id="GO:0003684">
    <property type="term" value="F:damaged DNA binding"/>
    <property type="evidence" value="ECO:0007669"/>
    <property type="project" value="InterPro"/>
</dbReference>
<proteinExistence type="inferred from homology"/>
<evidence type="ECO:0000256" key="11">
    <source>
        <dbReference type="ARBA" id="ARBA00023268"/>
    </source>
</evidence>
<dbReference type="GO" id="GO:0008270">
    <property type="term" value="F:zinc ion binding"/>
    <property type="evidence" value="ECO:0007669"/>
    <property type="project" value="UniProtKB-KW"/>
</dbReference>
<dbReference type="Pfam" id="PF01149">
    <property type="entry name" value="Fapy_DNA_glyco"/>
    <property type="match status" value="1"/>
</dbReference>
<dbReference type="SMART" id="SM00898">
    <property type="entry name" value="Fapy_DNA_glyco"/>
    <property type="match status" value="1"/>
</dbReference>
<dbReference type="AlphaFoldDB" id="A0A4Q0SW28"/>
<evidence type="ECO:0000256" key="13">
    <source>
        <dbReference type="ARBA" id="ARBA00044632"/>
    </source>
</evidence>
<accession>A0A4Q0SW28</accession>
<dbReference type="PANTHER" id="PTHR42697">
    <property type="entry name" value="ENDONUCLEASE 8"/>
    <property type="match status" value="1"/>
</dbReference>